<feature type="domain" description="M23ase beta-sheet core" evidence="4">
    <location>
        <begin position="333"/>
        <end position="426"/>
    </location>
</feature>
<dbReference type="PANTHER" id="PTHR21666">
    <property type="entry name" value="PEPTIDASE-RELATED"/>
    <property type="match status" value="1"/>
</dbReference>
<dbReference type="SUPFAM" id="SSF51261">
    <property type="entry name" value="Duplicated hybrid motif"/>
    <property type="match status" value="1"/>
</dbReference>
<evidence type="ECO:0000256" key="2">
    <source>
        <dbReference type="SAM" id="MobiDB-lite"/>
    </source>
</evidence>
<feature type="compositionally biased region" description="Low complexity" evidence="2">
    <location>
        <begin position="197"/>
        <end position="206"/>
    </location>
</feature>
<dbReference type="NCBIfam" id="NF008644">
    <property type="entry name" value="PRK11637.1"/>
    <property type="match status" value="1"/>
</dbReference>
<evidence type="ECO:0000256" key="1">
    <source>
        <dbReference type="SAM" id="Coils"/>
    </source>
</evidence>
<dbReference type="GO" id="GO:0004222">
    <property type="term" value="F:metalloendopeptidase activity"/>
    <property type="evidence" value="ECO:0007669"/>
    <property type="project" value="TreeGrafter"/>
</dbReference>
<keyword evidence="5" id="KW-0378">Hydrolase</keyword>
<organism evidence="5 6">
    <name type="scientific">Photobacterium leiognathi lrivu.4.1</name>
    <dbReference type="NCBI Taxonomy" id="1248232"/>
    <lineage>
        <taxon>Bacteria</taxon>
        <taxon>Pseudomonadati</taxon>
        <taxon>Pseudomonadota</taxon>
        <taxon>Gammaproteobacteria</taxon>
        <taxon>Vibrionales</taxon>
        <taxon>Vibrionaceae</taxon>
        <taxon>Photobacterium</taxon>
    </lineage>
</organism>
<evidence type="ECO:0000313" key="5">
    <source>
        <dbReference type="EMBL" id="GAD31074.1"/>
    </source>
</evidence>
<dbReference type="EMBL" id="DF196819">
    <property type="protein sequence ID" value="GAD31074.1"/>
    <property type="molecule type" value="Genomic_DNA"/>
</dbReference>
<dbReference type="HOGENOM" id="CLU_029425_4_0_6"/>
<gene>
    <name evidence="5" type="ORF">PLEI_2731</name>
</gene>
<dbReference type="AlphaFoldDB" id="A0A0U1P9J8"/>
<dbReference type="InterPro" id="IPR011055">
    <property type="entry name" value="Dup_hybrid_motif"/>
</dbReference>
<reference evidence="6" key="1">
    <citation type="submission" date="2012-12" db="EMBL/GenBank/DDBJ databases">
        <title>Genome Sequence of Photobacterium leiognathi lrivu.4.1.</title>
        <authorList>
            <person name="Urbanczyk H."/>
            <person name="Ogura Y."/>
            <person name="Hayashi T."/>
            <person name="Dunlap P.V."/>
        </authorList>
    </citation>
    <scope>NUCLEOTIDE SEQUENCE [LARGE SCALE GENOMIC DNA]</scope>
    <source>
        <strain evidence="6">lrivu.4.1</strain>
    </source>
</reference>
<proteinExistence type="predicted"/>
<evidence type="ECO:0000313" key="6">
    <source>
        <dbReference type="Proteomes" id="UP000030675"/>
    </source>
</evidence>
<evidence type="ECO:0000256" key="3">
    <source>
        <dbReference type="SAM" id="SignalP"/>
    </source>
</evidence>
<dbReference type="FunFam" id="2.70.70.10:FF:000003">
    <property type="entry name" value="Murein hydrolase activator EnvC"/>
    <property type="match status" value="1"/>
</dbReference>
<keyword evidence="3" id="KW-0732">Signal</keyword>
<dbReference type="RefSeq" id="WP_023933825.1">
    <property type="nucleotide sequence ID" value="NZ_DF196819.1"/>
</dbReference>
<name>A0A0U1P9J8_PHOLE</name>
<dbReference type="Pfam" id="PF01551">
    <property type="entry name" value="Peptidase_M23"/>
    <property type="match status" value="1"/>
</dbReference>
<dbReference type="InterPro" id="IPR050570">
    <property type="entry name" value="Cell_wall_metabolism_enzyme"/>
</dbReference>
<dbReference type="PANTHER" id="PTHR21666:SF270">
    <property type="entry name" value="MUREIN HYDROLASE ACTIVATOR ENVC"/>
    <property type="match status" value="1"/>
</dbReference>
<feature type="chain" id="PRO_5006712668" evidence="3">
    <location>
        <begin position="35"/>
        <end position="431"/>
    </location>
</feature>
<evidence type="ECO:0000259" key="4">
    <source>
        <dbReference type="Pfam" id="PF01551"/>
    </source>
</evidence>
<sequence length="431" mass="48270">MRDMIRKHLNKKIRASALCTGALLCMAFAVPCAASSQNQLDGVKQEISRQKNQLASKQKKYNSLQQALKQHELNIAKAANDIHATNNQLATIKRTIDKLNAEQAELEQKQQQQKAVVASLLNAQFRQGQDSDIASLLSGEDSTRLDRMTTYAEHISKARVEAIDALDATQTEIQMKVHELKEQKTEQQQALNALKQQKQTLDQQQKSRQKTLSSIKNQITSGNEDLAELQANEKRMIAAIAKAKAEAERRAREEAERRAREKAAAEARIRAAKEAKERAAAEAEAREIDQQYARQQARVPMDGLARHKGKLYWPVKGPILHNYGSLQRGQLHWKGMVFSKPLGSQVRAIYSGRIVFADWLRGYGLMIGIDHGKGDMSFYGYNQTLLKKVGDTVQAGEPIALVGDSGGQEKPGLYFEIRRKGQPTNPKPWLD</sequence>
<feature type="coiled-coil region" evidence="1">
    <location>
        <begin position="33"/>
        <end position="116"/>
    </location>
</feature>
<dbReference type="Gene3D" id="2.70.70.10">
    <property type="entry name" value="Glucose Permease (Domain IIA)"/>
    <property type="match status" value="1"/>
</dbReference>
<dbReference type="Proteomes" id="UP000030675">
    <property type="component" value="Unassembled WGS sequence"/>
</dbReference>
<protein>
    <submittedName>
        <fullName evidence="5">EnvC murein hydrolase</fullName>
    </submittedName>
</protein>
<accession>A0A0U1P9J8</accession>
<dbReference type="eggNOG" id="COG4942">
    <property type="taxonomic scope" value="Bacteria"/>
</dbReference>
<dbReference type="CDD" id="cd12797">
    <property type="entry name" value="M23_peptidase"/>
    <property type="match status" value="1"/>
</dbReference>
<dbReference type="InterPro" id="IPR016047">
    <property type="entry name" value="M23ase_b-sheet_dom"/>
</dbReference>
<keyword evidence="1" id="KW-0175">Coiled coil</keyword>
<feature type="region of interest" description="Disordered" evidence="2">
    <location>
        <begin position="197"/>
        <end position="217"/>
    </location>
</feature>
<dbReference type="Gene3D" id="6.10.250.3150">
    <property type="match status" value="1"/>
</dbReference>
<feature type="signal peptide" evidence="3">
    <location>
        <begin position="1"/>
        <end position="34"/>
    </location>
</feature>